<keyword evidence="8 12" id="KW-0342">GTP-binding</keyword>
<dbReference type="GO" id="GO:0005525">
    <property type="term" value="F:GTP binding"/>
    <property type="evidence" value="ECO:0007669"/>
    <property type="project" value="UniProtKB-UniRule"/>
</dbReference>
<evidence type="ECO:0000259" key="13">
    <source>
        <dbReference type="PROSITE" id="PS51918"/>
    </source>
</evidence>
<feature type="binding site" evidence="12">
    <location>
        <position position="262"/>
    </location>
    <ligand>
        <name>[4Fe-4S] cluster</name>
        <dbReference type="ChEBI" id="CHEBI:49883"/>
        <label>2</label>
        <note>4Fe-4S-substrate</note>
    </ligand>
</feature>
<dbReference type="InterPro" id="IPR006638">
    <property type="entry name" value="Elp3/MiaA/NifB-like_rSAM"/>
</dbReference>
<dbReference type="SFLD" id="SFLDG01383">
    <property type="entry name" value="cyclic_pyranopterin_phosphate"/>
    <property type="match status" value="1"/>
</dbReference>
<dbReference type="CDD" id="cd21117">
    <property type="entry name" value="Twitch_MoaA"/>
    <property type="match status" value="1"/>
</dbReference>
<evidence type="ECO:0000256" key="3">
    <source>
        <dbReference type="ARBA" id="ARBA00022691"/>
    </source>
</evidence>
<feature type="binding site" evidence="12">
    <location>
        <position position="33"/>
    </location>
    <ligand>
        <name>[4Fe-4S] cluster</name>
        <dbReference type="ChEBI" id="CHEBI:49883"/>
        <label>1</label>
        <note>4Fe-4S-S-AdoMet</note>
    </ligand>
</feature>
<dbReference type="GO" id="GO:0006777">
    <property type="term" value="P:Mo-molybdopterin cofactor biosynthetic process"/>
    <property type="evidence" value="ECO:0007669"/>
    <property type="project" value="UniProtKB-UniRule"/>
</dbReference>
<dbReference type="SUPFAM" id="SSF102114">
    <property type="entry name" value="Radical SAM enzymes"/>
    <property type="match status" value="1"/>
</dbReference>
<dbReference type="InterPro" id="IPR058240">
    <property type="entry name" value="rSAM_sf"/>
</dbReference>
<dbReference type="Gene3D" id="3.20.20.70">
    <property type="entry name" value="Aldolase class I"/>
    <property type="match status" value="1"/>
</dbReference>
<keyword evidence="15" id="KW-1185">Reference proteome</keyword>
<feature type="binding site" evidence="12">
    <location>
        <position position="35"/>
    </location>
    <ligand>
        <name>S-adenosyl-L-methionine</name>
        <dbReference type="ChEBI" id="CHEBI:59789"/>
    </ligand>
</feature>
<dbReference type="InterPro" id="IPR010505">
    <property type="entry name" value="MoaA_twitch"/>
</dbReference>
<dbReference type="CDD" id="cd01335">
    <property type="entry name" value="Radical_SAM"/>
    <property type="match status" value="1"/>
</dbReference>
<evidence type="ECO:0000256" key="10">
    <source>
        <dbReference type="ARBA" id="ARBA00023239"/>
    </source>
</evidence>
<dbReference type="EC" id="4.1.99.22" evidence="1 12"/>
<dbReference type="InterPro" id="IPR000385">
    <property type="entry name" value="MoaA_NifB_PqqE_Fe-S-bd_CS"/>
</dbReference>
<protein>
    <recommendedName>
        <fullName evidence="1 12">GTP 3',8-cyclase</fullName>
        <ecNumber evidence="1 12">4.1.99.22</ecNumber>
    </recommendedName>
    <alternativeName>
        <fullName evidence="12">Molybdenum cofactor biosynthesis protein A</fullName>
    </alternativeName>
</protein>
<dbReference type="SFLD" id="SFLDG01386">
    <property type="entry name" value="main_SPASM_domain-containing"/>
    <property type="match status" value="1"/>
</dbReference>
<evidence type="ECO:0000256" key="5">
    <source>
        <dbReference type="ARBA" id="ARBA00022741"/>
    </source>
</evidence>
<feature type="binding site" evidence="12">
    <location>
        <position position="36"/>
    </location>
    <ligand>
        <name>[4Fe-4S] cluster</name>
        <dbReference type="ChEBI" id="CHEBI:49883"/>
        <label>1</label>
        <note>4Fe-4S-S-AdoMet</note>
    </ligand>
</feature>
<feature type="binding site" evidence="12">
    <location>
        <position position="265"/>
    </location>
    <ligand>
        <name>[4Fe-4S] cluster</name>
        <dbReference type="ChEBI" id="CHEBI:49883"/>
        <label>2</label>
        <note>4Fe-4S-substrate</note>
    </ligand>
</feature>
<evidence type="ECO:0000256" key="9">
    <source>
        <dbReference type="ARBA" id="ARBA00023150"/>
    </source>
</evidence>
<keyword evidence="2 12" id="KW-0004">4Fe-4S</keyword>
<dbReference type="SFLD" id="SFLDG01067">
    <property type="entry name" value="SPASM/twitch_domain_containing"/>
    <property type="match status" value="1"/>
</dbReference>
<evidence type="ECO:0000256" key="11">
    <source>
        <dbReference type="ARBA" id="ARBA00048697"/>
    </source>
</evidence>
<dbReference type="EMBL" id="FXYH01000033">
    <property type="protein sequence ID" value="SMX50472.1"/>
    <property type="molecule type" value="Genomic_DNA"/>
</dbReference>
<keyword evidence="9 12" id="KW-0501">Molybdenum cofactor biosynthesis</keyword>
<dbReference type="UniPathway" id="UPA00344"/>
<keyword evidence="7 12" id="KW-0411">Iron-sulfur</keyword>
<dbReference type="Pfam" id="PF06463">
    <property type="entry name" value="Mob_synth_C"/>
    <property type="match status" value="1"/>
</dbReference>
<feature type="binding site" evidence="12">
    <location>
        <position position="71"/>
    </location>
    <ligand>
        <name>GTP</name>
        <dbReference type="ChEBI" id="CHEBI:37565"/>
    </ligand>
</feature>
<evidence type="ECO:0000256" key="1">
    <source>
        <dbReference type="ARBA" id="ARBA00012167"/>
    </source>
</evidence>
<dbReference type="InterPro" id="IPR007197">
    <property type="entry name" value="rSAM"/>
</dbReference>
<evidence type="ECO:0000256" key="7">
    <source>
        <dbReference type="ARBA" id="ARBA00023014"/>
    </source>
</evidence>
<dbReference type="GO" id="GO:0051539">
    <property type="term" value="F:4 iron, 4 sulfur cluster binding"/>
    <property type="evidence" value="ECO:0007669"/>
    <property type="project" value="UniProtKB-UniRule"/>
</dbReference>
<dbReference type="PANTHER" id="PTHR22960:SF0">
    <property type="entry name" value="MOLYBDENUM COFACTOR BIOSYNTHESIS PROTEIN 1"/>
    <property type="match status" value="1"/>
</dbReference>
<comment type="catalytic activity">
    <reaction evidence="11 12">
        <text>GTP + AH2 + S-adenosyl-L-methionine = (8S)-3',8-cyclo-7,8-dihydroguanosine 5'-triphosphate + 5'-deoxyadenosine + L-methionine + A + H(+)</text>
        <dbReference type="Rhea" id="RHEA:49576"/>
        <dbReference type="ChEBI" id="CHEBI:13193"/>
        <dbReference type="ChEBI" id="CHEBI:15378"/>
        <dbReference type="ChEBI" id="CHEBI:17319"/>
        <dbReference type="ChEBI" id="CHEBI:17499"/>
        <dbReference type="ChEBI" id="CHEBI:37565"/>
        <dbReference type="ChEBI" id="CHEBI:57844"/>
        <dbReference type="ChEBI" id="CHEBI:59789"/>
        <dbReference type="ChEBI" id="CHEBI:131766"/>
        <dbReference type="EC" id="4.1.99.22"/>
    </reaction>
</comment>
<dbReference type="PROSITE" id="PS51918">
    <property type="entry name" value="RADICAL_SAM"/>
    <property type="match status" value="1"/>
</dbReference>
<reference evidence="14 15" key="1">
    <citation type="submission" date="2017-05" db="EMBL/GenBank/DDBJ databases">
        <authorList>
            <person name="Song R."/>
            <person name="Chenine A.L."/>
            <person name="Ruprecht R.M."/>
        </authorList>
    </citation>
    <scope>NUCLEOTIDE SEQUENCE [LARGE SCALE GENOMIC DNA]</scope>
    <source>
        <strain evidence="14 15">CECT 8663</strain>
    </source>
</reference>
<dbReference type="HAMAP" id="MF_01225_B">
    <property type="entry name" value="MoaA_B"/>
    <property type="match status" value="1"/>
</dbReference>
<feature type="binding site" evidence="12">
    <location>
        <position position="165"/>
    </location>
    <ligand>
        <name>GTP</name>
        <dbReference type="ChEBI" id="CHEBI:37565"/>
    </ligand>
</feature>
<evidence type="ECO:0000256" key="6">
    <source>
        <dbReference type="ARBA" id="ARBA00023004"/>
    </source>
</evidence>
<dbReference type="Pfam" id="PF04055">
    <property type="entry name" value="Radical_SAM"/>
    <property type="match status" value="1"/>
</dbReference>
<feature type="binding site" evidence="12">
    <location>
        <position position="75"/>
    </location>
    <ligand>
        <name>S-adenosyl-L-methionine</name>
        <dbReference type="ChEBI" id="CHEBI:59789"/>
    </ligand>
</feature>
<feature type="binding site" evidence="12">
    <location>
        <begin position="267"/>
        <end position="269"/>
    </location>
    <ligand>
        <name>GTP</name>
        <dbReference type="ChEBI" id="CHEBI:37565"/>
    </ligand>
</feature>
<dbReference type="InterPro" id="IPR040064">
    <property type="entry name" value="MoaA-like"/>
</dbReference>
<comment type="similarity">
    <text evidence="12">Belongs to the radical SAM superfamily. MoaA family.</text>
</comment>
<comment type="cofactor">
    <cofactor evidence="12">
        <name>[4Fe-4S] cluster</name>
        <dbReference type="ChEBI" id="CHEBI:49883"/>
    </cofactor>
    <text evidence="12">Binds 2 [4Fe-4S] clusters. Binds 1 [4Fe-4S] cluster coordinated with 3 cysteines and an exchangeable S-adenosyl-L-methionine and 1 [4Fe-4S] cluster coordinated with 3 cysteines and the GTP-derived substrate.</text>
</comment>
<evidence type="ECO:0000256" key="12">
    <source>
        <dbReference type="HAMAP-Rule" id="MF_01225"/>
    </source>
</evidence>
<evidence type="ECO:0000313" key="15">
    <source>
        <dbReference type="Proteomes" id="UP000220836"/>
    </source>
</evidence>
<keyword evidence="3 12" id="KW-0949">S-adenosyl-L-methionine</keyword>
<comment type="subunit">
    <text evidence="12">Monomer and homodimer.</text>
</comment>
<dbReference type="PROSITE" id="PS01305">
    <property type="entry name" value="MOAA_NIFB_PQQE"/>
    <property type="match status" value="1"/>
</dbReference>
<keyword evidence="10 12" id="KW-0456">Lyase</keyword>
<dbReference type="OrthoDB" id="9763993at2"/>
<feature type="domain" description="Radical SAM core" evidence="13">
    <location>
        <begin position="13"/>
        <end position="239"/>
    </location>
</feature>
<dbReference type="PANTHER" id="PTHR22960">
    <property type="entry name" value="MOLYBDOPTERIN COFACTOR SYNTHESIS PROTEIN A"/>
    <property type="match status" value="1"/>
</dbReference>
<dbReference type="GO" id="GO:0061799">
    <property type="term" value="F:cyclic pyranopterin monophosphate synthase activity"/>
    <property type="evidence" value="ECO:0007669"/>
    <property type="project" value="TreeGrafter"/>
</dbReference>
<organism evidence="14 15">
    <name type="scientific">Pelagimonas varians</name>
    <dbReference type="NCBI Taxonomy" id="696760"/>
    <lineage>
        <taxon>Bacteria</taxon>
        <taxon>Pseudomonadati</taxon>
        <taxon>Pseudomonadota</taxon>
        <taxon>Alphaproteobacteria</taxon>
        <taxon>Rhodobacterales</taxon>
        <taxon>Roseobacteraceae</taxon>
        <taxon>Pelagimonas</taxon>
    </lineage>
</organism>
<name>A0A238L7X0_9RHOB</name>
<keyword evidence="4 12" id="KW-0479">Metal-binding</keyword>
<evidence type="ECO:0000256" key="8">
    <source>
        <dbReference type="ARBA" id="ARBA00023134"/>
    </source>
</evidence>
<feature type="binding site" evidence="12">
    <location>
        <position position="105"/>
    </location>
    <ligand>
        <name>GTP</name>
        <dbReference type="ChEBI" id="CHEBI:37565"/>
    </ligand>
</feature>
<gene>
    <name evidence="14" type="primary">moaA_2</name>
    <name evidence="12" type="synonym">moaA</name>
    <name evidence="14" type="ORF">PEV8663_04665</name>
</gene>
<dbReference type="SFLD" id="SFLDS00029">
    <property type="entry name" value="Radical_SAM"/>
    <property type="match status" value="1"/>
</dbReference>
<proteinExistence type="inferred from homology"/>
<dbReference type="InterPro" id="IPR013483">
    <property type="entry name" value="MoaA"/>
</dbReference>
<feature type="binding site" evidence="12">
    <location>
        <position position="129"/>
    </location>
    <ligand>
        <name>S-adenosyl-L-methionine</name>
        <dbReference type="ChEBI" id="CHEBI:59789"/>
    </ligand>
</feature>
<dbReference type="AlphaFoldDB" id="A0A238L7X0"/>
<feature type="binding site" evidence="12">
    <location>
        <position position="29"/>
    </location>
    <ligand>
        <name>[4Fe-4S] cluster</name>
        <dbReference type="ChEBI" id="CHEBI:49883"/>
        <label>1</label>
        <note>4Fe-4S-S-AdoMet</note>
    </ligand>
</feature>
<dbReference type="GO" id="GO:0046872">
    <property type="term" value="F:metal ion binding"/>
    <property type="evidence" value="ECO:0007669"/>
    <property type="project" value="UniProtKB-KW"/>
</dbReference>
<feature type="binding site" evidence="12">
    <location>
        <position position="279"/>
    </location>
    <ligand>
        <name>[4Fe-4S] cluster</name>
        <dbReference type="ChEBI" id="CHEBI:49883"/>
        <label>2</label>
        <note>4Fe-4S-substrate</note>
    </ligand>
</feature>
<keyword evidence="5 12" id="KW-0547">Nucleotide-binding</keyword>
<feature type="binding site" evidence="12">
    <location>
        <position position="22"/>
    </location>
    <ligand>
        <name>GTP</name>
        <dbReference type="ChEBI" id="CHEBI:37565"/>
    </ligand>
</feature>
<keyword evidence="6 12" id="KW-0408">Iron</keyword>
<dbReference type="SMART" id="SM00729">
    <property type="entry name" value="Elp3"/>
    <property type="match status" value="1"/>
</dbReference>
<dbReference type="GO" id="GO:1904047">
    <property type="term" value="F:S-adenosyl-L-methionine binding"/>
    <property type="evidence" value="ECO:0007669"/>
    <property type="project" value="UniProtKB-UniRule"/>
</dbReference>
<dbReference type="InterPro" id="IPR050105">
    <property type="entry name" value="MoCo_biosynth_MoaA/MoaC"/>
</dbReference>
<accession>A0A238L7X0</accession>
<comment type="function">
    <text evidence="12">Catalyzes the cyclization of GTP to (8S)-3',8-cyclo-7,8-dihydroguanosine 5'-triphosphate.</text>
</comment>
<dbReference type="NCBIfam" id="TIGR02666">
    <property type="entry name" value="moaA"/>
    <property type="match status" value="1"/>
</dbReference>
<dbReference type="RefSeq" id="WP_097807059.1">
    <property type="nucleotide sequence ID" value="NZ_FXYH01000033.1"/>
</dbReference>
<comment type="pathway">
    <text evidence="12">Cofactor biosynthesis; molybdopterin biosynthesis.</text>
</comment>
<dbReference type="Proteomes" id="UP000220836">
    <property type="component" value="Unassembled WGS sequence"/>
</dbReference>
<feature type="binding site" evidence="12">
    <location>
        <position position="199"/>
    </location>
    <ligand>
        <name>S-adenosyl-L-methionine</name>
        <dbReference type="ChEBI" id="CHEBI:59789"/>
    </ligand>
</feature>
<sequence length="335" mass="36665">MPLDTAPAPLLDSFGRTVSYLRLSVTDRCDIRCTYCMAEKMAFLPKRDVLSLEELAKLSDVFIHRGVRKLRLTGGEPLVRRDVMDLFKHLSKHLKSGALDELTLTTNGTLLAKYAETLAACGVKRVNVSLDTLDPQRYRDVTRIGDISMVLAGIDAAIAAGLQVKLNAVASRGVFEYEVDALIAFAHKRGAALTLIEEMPLGDTGLDRSQSVLSLRDLQADLAKRWTLTPQRHSSGGPARYMRVEQTGGHLGFISPMSCNFCALCNRVRVSCTGQLYTCMGDEGAVDLRGPLRHSEAAVERAIRAALDAKPERHNFALDRMAEPAVTRHMSALGG</sequence>
<evidence type="ECO:0000256" key="2">
    <source>
        <dbReference type="ARBA" id="ARBA00022485"/>
    </source>
</evidence>
<evidence type="ECO:0000256" key="4">
    <source>
        <dbReference type="ARBA" id="ARBA00022723"/>
    </source>
</evidence>
<evidence type="ECO:0000313" key="14">
    <source>
        <dbReference type="EMBL" id="SMX50472.1"/>
    </source>
</evidence>
<dbReference type="GO" id="GO:0061798">
    <property type="term" value="F:GTP 3',8'-cyclase activity"/>
    <property type="evidence" value="ECO:0007669"/>
    <property type="project" value="UniProtKB-UniRule"/>
</dbReference>
<dbReference type="InterPro" id="IPR013785">
    <property type="entry name" value="Aldolase_TIM"/>
</dbReference>